<dbReference type="RefSeq" id="WP_284272672.1">
    <property type="nucleotide sequence ID" value="NZ_BSOW01000030.1"/>
</dbReference>
<organism evidence="1 2">
    <name type="scientific">Bradyrhizobium iriomotense</name>
    <dbReference type="NCBI Taxonomy" id="441950"/>
    <lineage>
        <taxon>Bacteria</taxon>
        <taxon>Pseudomonadati</taxon>
        <taxon>Pseudomonadota</taxon>
        <taxon>Alphaproteobacteria</taxon>
        <taxon>Hyphomicrobiales</taxon>
        <taxon>Nitrobacteraceae</taxon>
        <taxon>Bradyrhizobium</taxon>
    </lineage>
</organism>
<comment type="caution">
    <text evidence="1">The sequence shown here is derived from an EMBL/GenBank/DDBJ whole genome shotgun (WGS) entry which is preliminary data.</text>
</comment>
<evidence type="ECO:0000313" key="2">
    <source>
        <dbReference type="Proteomes" id="UP001156905"/>
    </source>
</evidence>
<protein>
    <submittedName>
        <fullName evidence="1">Uncharacterized protein</fullName>
    </submittedName>
</protein>
<proteinExistence type="predicted"/>
<name>A0ABQ6B8G9_9BRAD</name>
<evidence type="ECO:0000313" key="1">
    <source>
        <dbReference type="EMBL" id="GLR90063.1"/>
    </source>
</evidence>
<accession>A0ABQ6B8G9</accession>
<dbReference type="Proteomes" id="UP001156905">
    <property type="component" value="Unassembled WGS sequence"/>
</dbReference>
<sequence length="117" mass="13126">MKPCIRAAAAAVALAHSLGRLVTKVYEHEANAYNRISVCVQNGRVSGYDYISHCYVSGELANVYHHGENSHFTLMPNGSGAYNGFDHDTSSYFSVKVERREVHMFDHNEDSYFAYSI</sequence>
<keyword evidence="2" id="KW-1185">Reference proteome</keyword>
<reference evidence="2" key="1">
    <citation type="journal article" date="2019" name="Int. J. Syst. Evol. Microbiol.">
        <title>The Global Catalogue of Microorganisms (GCM) 10K type strain sequencing project: providing services to taxonomists for standard genome sequencing and annotation.</title>
        <authorList>
            <consortium name="The Broad Institute Genomics Platform"/>
            <consortium name="The Broad Institute Genome Sequencing Center for Infectious Disease"/>
            <person name="Wu L."/>
            <person name="Ma J."/>
        </authorList>
    </citation>
    <scope>NUCLEOTIDE SEQUENCE [LARGE SCALE GENOMIC DNA]</scope>
    <source>
        <strain evidence="2">NBRC 102520</strain>
    </source>
</reference>
<dbReference type="EMBL" id="BSOW01000030">
    <property type="protein sequence ID" value="GLR90063.1"/>
    <property type="molecule type" value="Genomic_DNA"/>
</dbReference>
<gene>
    <name evidence="1" type="ORF">GCM10007857_67770</name>
</gene>